<evidence type="ECO:0000256" key="3">
    <source>
        <dbReference type="ARBA" id="ARBA00022801"/>
    </source>
</evidence>
<organism evidence="6 7">
    <name type="scientific">Platanthera guangdongensis</name>
    <dbReference type="NCBI Taxonomy" id="2320717"/>
    <lineage>
        <taxon>Eukaryota</taxon>
        <taxon>Viridiplantae</taxon>
        <taxon>Streptophyta</taxon>
        <taxon>Embryophyta</taxon>
        <taxon>Tracheophyta</taxon>
        <taxon>Spermatophyta</taxon>
        <taxon>Magnoliopsida</taxon>
        <taxon>Liliopsida</taxon>
        <taxon>Asparagales</taxon>
        <taxon>Orchidaceae</taxon>
        <taxon>Orchidoideae</taxon>
        <taxon>Orchideae</taxon>
        <taxon>Orchidinae</taxon>
        <taxon>Platanthera</taxon>
    </lineage>
</organism>
<keyword evidence="2" id="KW-0645">Protease</keyword>
<evidence type="ECO:0000313" key="6">
    <source>
        <dbReference type="EMBL" id="KAK8955740.1"/>
    </source>
</evidence>
<comment type="similarity">
    <text evidence="1">Belongs to the peptidase C48 family.</text>
</comment>
<proteinExistence type="inferred from homology"/>
<protein>
    <recommendedName>
        <fullName evidence="5">Ubiquitin-like protease family profile domain-containing protein</fullName>
    </recommendedName>
</protein>
<accession>A0ABR2M0V0</accession>
<keyword evidence="3" id="KW-0378">Hydrolase</keyword>
<dbReference type="SUPFAM" id="SSF54001">
    <property type="entry name" value="Cysteine proteinases"/>
    <property type="match status" value="1"/>
</dbReference>
<keyword evidence="7" id="KW-1185">Reference proteome</keyword>
<dbReference type="EMBL" id="JBBWWR010000013">
    <property type="protein sequence ID" value="KAK8955740.1"/>
    <property type="molecule type" value="Genomic_DNA"/>
</dbReference>
<evidence type="ECO:0000256" key="1">
    <source>
        <dbReference type="ARBA" id="ARBA00005234"/>
    </source>
</evidence>
<evidence type="ECO:0000256" key="4">
    <source>
        <dbReference type="SAM" id="MobiDB-lite"/>
    </source>
</evidence>
<evidence type="ECO:0000259" key="5">
    <source>
        <dbReference type="Pfam" id="PF02902"/>
    </source>
</evidence>
<feature type="compositionally biased region" description="Basic and acidic residues" evidence="4">
    <location>
        <begin position="1"/>
        <end position="28"/>
    </location>
</feature>
<dbReference type="Pfam" id="PF02902">
    <property type="entry name" value="Peptidase_C48"/>
    <property type="match status" value="1"/>
</dbReference>
<feature type="region of interest" description="Disordered" evidence="4">
    <location>
        <begin position="143"/>
        <end position="203"/>
    </location>
</feature>
<dbReference type="InterPro" id="IPR038765">
    <property type="entry name" value="Papain-like_cys_pep_sf"/>
</dbReference>
<feature type="region of interest" description="Disordered" evidence="4">
    <location>
        <begin position="1"/>
        <end position="32"/>
    </location>
</feature>
<evidence type="ECO:0000313" key="7">
    <source>
        <dbReference type="Proteomes" id="UP001412067"/>
    </source>
</evidence>
<feature type="domain" description="Ubiquitin-like protease family profile" evidence="5">
    <location>
        <begin position="32"/>
        <end position="79"/>
    </location>
</feature>
<feature type="compositionally biased region" description="Basic and acidic residues" evidence="4">
    <location>
        <begin position="143"/>
        <end position="152"/>
    </location>
</feature>
<dbReference type="Proteomes" id="UP001412067">
    <property type="component" value="Unassembled WGS sequence"/>
</dbReference>
<name>A0ABR2M0V0_9ASPA</name>
<dbReference type="Gene3D" id="3.40.395.10">
    <property type="entry name" value="Adenoviral Proteinase, Chain A"/>
    <property type="match status" value="1"/>
</dbReference>
<reference evidence="6 7" key="1">
    <citation type="journal article" date="2022" name="Nat. Plants">
        <title>Genomes of leafy and leafless Platanthera orchids illuminate the evolution of mycoheterotrophy.</title>
        <authorList>
            <person name="Li M.H."/>
            <person name="Liu K.W."/>
            <person name="Li Z."/>
            <person name="Lu H.C."/>
            <person name="Ye Q.L."/>
            <person name="Zhang D."/>
            <person name="Wang J.Y."/>
            <person name="Li Y.F."/>
            <person name="Zhong Z.M."/>
            <person name="Liu X."/>
            <person name="Yu X."/>
            <person name="Liu D.K."/>
            <person name="Tu X.D."/>
            <person name="Liu B."/>
            <person name="Hao Y."/>
            <person name="Liao X.Y."/>
            <person name="Jiang Y.T."/>
            <person name="Sun W.H."/>
            <person name="Chen J."/>
            <person name="Chen Y.Q."/>
            <person name="Ai Y."/>
            <person name="Zhai J.W."/>
            <person name="Wu S.S."/>
            <person name="Zhou Z."/>
            <person name="Hsiao Y.Y."/>
            <person name="Wu W.L."/>
            <person name="Chen Y.Y."/>
            <person name="Lin Y.F."/>
            <person name="Hsu J.L."/>
            <person name="Li C.Y."/>
            <person name="Wang Z.W."/>
            <person name="Zhao X."/>
            <person name="Zhong W.Y."/>
            <person name="Ma X.K."/>
            <person name="Ma L."/>
            <person name="Huang J."/>
            <person name="Chen G.Z."/>
            <person name="Huang M.Z."/>
            <person name="Huang L."/>
            <person name="Peng D.H."/>
            <person name="Luo Y.B."/>
            <person name="Zou S.Q."/>
            <person name="Chen S.P."/>
            <person name="Lan S."/>
            <person name="Tsai W.C."/>
            <person name="Van de Peer Y."/>
            <person name="Liu Z.J."/>
        </authorList>
    </citation>
    <scope>NUCLEOTIDE SEQUENCE [LARGE SCALE GENOMIC DNA]</scope>
    <source>
        <strain evidence="6">Lor288</strain>
    </source>
</reference>
<comment type="caution">
    <text evidence="6">The sequence shown here is derived from an EMBL/GenBank/DDBJ whole genome shotgun (WGS) entry which is preliminary data.</text>
</comment>
<gene>
    <name evidence="6" type="ORF">KSP40_PGU006380</name>
</gene>
<feature type="compositionally biased region" description="Basic and acidic residues" evidence="4">
    <location>
        <begin position="185"/>
        <end position="203"/>
    </location>
</feature>
<dbReference type="InterPro" id="IPR003653">
    <property type="entry name" value="Peptidase_C48_C"/>
</dbReference>
<evidence type="ECO:0000256" key="2">
    <source>
        <dbReference type="ARBA" id="ARBA00022670"/>
    </source>
</evidence>
<sequence length="203" mass="23098">MLDREKSRMMKEKIRREEEKKKREDFEKISNLQQDTGSSLPLEVHNWEIKKVGEAPTQEGGDDCGVFVLKYMEALASTKALPPLLRGCVNCFEIKGDEDDGISKDDRSYSAVLVEADNCSALTRMLAELSSLGKHCEDEHRAFGASRQREMSSGKPRTMKKKPAENLGAWKNELRPKQMAPGLKFSDEKFSGKEGRRRDPRYL</sequence>